<gene>
    <name evidence="1" type="ORF">JY651_00245</name>
</gene>
<evidence type="ECO:0000313" key="1">
    <source>
        <dbReference type="EMBL" id="QSQ23453.1"/>
    </source>
</evidence>
<name>A0ABX7P2F9_9BACT</name>
<evidence type="ECO:0000313" key="2">
    <source>
        <dbReference type="Proteomes" id="UP000662747"/>
    </source>
</evidence>
<organism evidence="1 2">
    <name type="scientific">Pyxidicoccus parkwayensis</name>
    <dbReference type="NCBI Taxonomy" id="2813578"/>
    <lineage>
        <taxon>Bacteria</taxon>
        <taxon>Pseudomonadati</taxon>
        <taxon>Myxococcota</taxon>
        <taxon>Myxococcia</taxon>
        <taxon>Myxococcales</taxon>
        <taxon>Cystobacterineae</taxon>
        <taxon>Myxococcaceae</taxon>
        <taxon>Pyxidicoccus</taxon>
    </lineage>
</organism>
<dbReference type="RefSeq" id="WP_206725026.1">
    <property type="nucleotide sequence ID" value="NZ_CP071090.1"/>
</dbReference>
<keyword evidence="2" id="KW-1185">Reference proteome</keyword>
<accession>A0ABX7P2F9</accession>
<proteinExistence type="predicted"/>
<protein>
    <submittedName>
        <fullName evidence="1">Uncharacterized protein</fullName>
    </submittedName>
</protein>
<reference evidence="1 2" key="1">
    <citation type="submission" date="2021-02" db="EMBL/GenBank/DDBJ databases">
        <title>De Novo genome assembly of isolated myxobacteria.</title>
        <authorList>
            <person name="Stevens D.C."/>
        </authorList>
    </citation>
    <scope>NUCLEOTIDE SEQUENCE [LARGE SCALE GENOMIC DNA]</scope>
    <source>
        <strain evidence="2">SCPEA02</strain>
    </source>
</reference>
<dbReference type="Proteomes" id="UP000662747">
    <property type="component" value="Chromosome"/>
</dbReference>
<dbReference type="EMBL" id="CP071090">
    <property type="protein sequence ID" value="QSQ23453.1"/>
    <property type="molecule type" value="Genomic_DNA"/>
</dbReference>
<sequence length="195" mass="22087">MIPHVITSSHSAVLVLKKLLGPELAGKVRLKNGGNWDGAVTQTSSRMVNRLDIALVIGPSKKPSANQREYDKLRVYGFLRHTPLAALLRVFFLRTPPEGLLFLDPDIIRQLVGREPTPEQFARARMRPRKVLAELLEVKPARVATALRPRLEKVDLTPLLSSVPDLRRLRKFVGICVRRYEARLAREVEDFNKTV</sequence>